<dbReference type="AlphaFoldDB" id="A0A6P4E350"/>
<name>A0A6P4E350_DRORH</name>
<evidence type="ECO:0000256" key="1">
    <source>
        <dbReference type="ARBA" id="ARBA00005298"/>
    </source>
</evidence>
<dbReference type="GeneID" id="108038546"/>
<dbReference type="SMART" id="SM01017">
    <property type="entry name" value="Arrestin_C"/>
    <property type="match status" value="1"/>
</dbReference>
<comment type="similarity">
    <text evidence="1">Belongs to the arrestin family.</text>
</comment>
<dbReference type="InterPro" id="IPR050357">
    <property type="entry name" value="Arrestin_domain-protein"/>
</dbReference>
<dbReference type="OrthoDB" id="2333384at2759"/>
<organism evidence="4">
    <name type="scientific">Drosophila rhopaloa</name>
    <name type="common">Fruit fly</name>
    <dbReference type="NCBI Taxonomy" id="1041015"/>
    <lineage>
        <taxon>Eukaryota</taxon>
        <taxon>Metazoa</taxon>
        <taxon>Ecdysozoa</taxon>
        <taxon>Arthropoda</taxon>
        <taxon>Hexapoda</taxon>
        <taxon>Insecta</taxon>
        <taxon>Pterygota</taxon>
        <taxon>Neoptera</taxon>
        <taxon>Endopterygota</taxon>
        <taxon>Diptera</taxon>
        <taxon>Brachycera</taxon>
        <taxon>Muscomorpha</taxon>
        <taxon>Ephydroidea</taxon>
        <taxon>Drosophilidae</taxon>
        <taxon>Drosophila</taxon>
        <taxon>Sophophora</taxon>
    </lineage>
</organism>
<sequence length="468" mass="51960">MGIICQILFHNNTQGVYYAGQSISGQVTLCTDKLIQIKAIRLKVKGFAETHWTESKTDSNNKSTSESYNGFEKYLSSKSYLLGSEISTEIALEPGTRAYTFSCQIPINCPSSFEGTHGRIRYMVDVSIIQPWKYDSLFSRAFTVIQVMDTNTYATVSQVPVQARTEKTFGVWPFRSDPLTLELNLPQTGFVPGQTVPVNVLVGNESKIRVHEVKVGLAMMITYYSDLSSGTNSERKSVAKLKADGVMRNSRKMYDFQLLIPPTPPSCFHLCRIIKVGYQIEVVAKVKGMHINGTLVMPVTICGVPIAPQMVHYTPYSSGPQAADQRSLALLEDEGACAPADPPYPWSEGSIQSPPSYAEAIHLQPDTEKPKQGQPESKDLEEKSFKPLYPVFNVPTQTGAKVEKAILDKGEKMSEAEKNSSNLRIIGHHFLRLLIKESLGFSRFCGGLFIARLHFAKCLNQKIVTAIR</sequence>
<feature type="domain" description="Arrestin C-terminal-like" evidence="3">
    <location>
        <begin position="175"/>
        <end position="306"/>
    </location>
</feature>
<dbReference type="Gene3D" id="2.60.40.640">
    <property type="match status" value="2"/>
</dbReference>
<evidence type="ECO:0000256" key="2">
    <source>
        <dbReference type="ARBA" id="ARBA00022606"/>
    </source>
</evidence>
<dbReference type="Pfam" id="PF02752">
    <property type="entry name" value="Arrestin_C"/>
    <property type="match status" value="1"/>
</dbReference>
<keyword evidence="2" id="KW-0716">Sensory transduction</keyword>
<dbReference type="Pfam" id="PF00339">
    <property type="entry name" value="Arrestin_N"/>
    <property type="match status" value="1"/>
</dbReference>
<dbReference type="InterPro" id="IPR011021">
    <property type="entry name" value="Arrestin-like_N"/>
</dbReference>
<dbReference type="PANTHER" id="PTHR11188">
    <property type="entry name" value="ARRESTIN DOMAIN CONTAINING PROTEIN"/>
    <property type="match status" value="1"/>
</dbReference>
<dbReference type="InterPro" id="IPR011022">
    <property type="entry name" value="Arrestin_C-like"/>
</dbReference>
<accession>A0A6P4E350</accession>
<dbReference type="OMA" id="HGVYYAG"/>
<dbReference type="PANTHER" id="PTHR11188:SF167">
    <property type="entry name" value="ARRESTIN C-TERMINAL-LIKE DOMAIN-CONTAINING PROTEIN-RELATED"/>
    <property type="match status" value="1"/>
</dbReference>
<dbReference type="InterPro" id="IPR014752">
    <property type="entry name" value="Arrestin-like_C"/>
</dbReference>
<protein>
    <submittedName>
        <fullName evidence="4">Arrestin domain-containing protein 2</fullName>
    </submittedName>
</protein>
<dbReference type="RefSeq" id="XP_016970859.1">
    <property type="nucleotide sequence ID" value="XM_017115370.1"/>
</dbReference>
<dbReference type="InterPro" id="IPR014756">
    <property type="entry name" value="Ig_E-set"/>
</dbReference>
<dbReference type="RefSeq" id="XP_016970859.2">
    <property type="nucleotide sequence ID" value="XM_017115370.2"/>
</dbReference>
<gene>
    <name evidence="4" type="primary">LOC108038546</name>
</gene>
<reference evidence="4" key="1">
    <citation type="submission" date="2025-08" db="UniProtKB">
        <authorList>
            <consortium name="RefSeq"/>
        </authorList>
    </citation>
    <scope>IDENTIFICATION</scope>
</reference>
<dbReference type="GO" id="GO:0005737">
    <property type="term" value="C:cytoplasm"/>
    <property type="evidence" value="ECO:0007669"/>
    <property type="project" value="TreeGrafter"/>
</dbReference>
<evidence type="ECO:0000313" key="4">
    <source>
        <dbReference type="RefSeq" id="XP_016970859.1"/>
    </source>
</evidence>
<evidence type="ECO:0000259" key="3">
    <source>
        <dbReference type="SMART" id="SM01017"/>
    </source>
</evidence>
<dbReference type="SUPFAM" id="SSF81296">
    <property type="entry name" value="E set domains"/>
    <property type="match status" value="2"/>
</dbReference>
<dbReference type="GO" id="GO:0015031">
    <property type="term" value="P:protein transport"/>
    <property type="evidence" value="ECO:0007669"/>
    <property type="project" value="TreeGrafter"/>
</dbReference>
<proteinExistence type="inferred from homology"/>